<feature type="compositionally biased region" description="Basic and acidic residues" evidence="1">
    <location>
        <begin position="198"/>
        <end position="209"/>
    </location>
</feature>
<reference evidence="2 3" key="1">
    <citation type="journal article" date="2021" name="BMC Biol.">
        <title>Horizontally acquired antibacterial genes associated with adaptive radiation of ladybird beetles.</title>
        <authorList>
            <person name="Li H.S."/>
            <person name="Tang X.F."/>
            <person name="Huang Y.H."/>
            <person name="Xu Z.Y."/>
            <person name="Chen M.L."/>
            <person name="Du X.Y."/>
            <person name="Qiu B.Y."/>
            <person name="Chen P.T."/>
            <person name="Zhang W."/>
            <person name="Slipinski A."/>
            <person name="Escalona H.E."/>
            <person name="Waterhouse R.M."/>
            <person name="Zwick A."/>
            <person name="Pang H."/>
        </authorList>
    </citation>
    <scope>NUCLEOTIDE SEQUENCE [LARGE SCALE GENOMIC DNA]</scope>
    <source>
        <strain evidence="2">SYSU2018</strain>
    </source>
</reference>
<comment type="caution">
    <text evidence="2">The sequence shown here is derived from an EMBL/GenBank/DDBJ whole genome shotgun (WGS) entry which is preliminary data.</text>
</comment>
<dbReference type="Proteomes" id="UP001516400">
    <property type="component" value="Unassembled WGS sequence"/>
</dbReference>
<feature type="compositionally biased region" description="Acidic residues" evidence="1">
    <location>
        <begin position="24"/>
        <end position="34"/>
    </location>
</feature>
<organism evidence="2 3">
    <name type="scientific">Cryptolaemus montrouzieri</name>
    <dbReference type="NCBI Taxonomy" id="559131"/>
    <lineage>
        <taxon>Eukaryota</taxon>
        <taxon>Metazoa</taxon>
        <taxon>Ecdysozoa</taxon>
        <taxon>Arthropoda</taxon>
        <taxon>Hexapoda</taxon>
        <taxon>Insecta</taxon>
        <taxon>Pterygota</taxon>
        <taxon>Neoptera</taxon>
        <taxon>Endopterygota</taxon>
        <taxon>Coleoptera</taxon>
        <taxon>Polyphaga</taxon>
        <taxon>Cucujiformia</taxon>
        <taxon>Coccinelloidea</taxon>
        <taxon>Coccinellidae</taxon>
        <taxon>Scymninae</taxon>
        <taxon>Scymnini</taxon>
        <taxon>Cryptolaemus</taxon>
    </lineage>
</organism>
<evidence type="ECO:0000256" key="1">
    <source>
        <dbReference type="SAM" id="MobiDB-lite"/>
    </source>
</evidence>
<protein>
    <submittedName>
        <fullName evidence="2">Uncharacterized protein</fullName>
    </submittedName>
</protein>
<feature type="compositionally biased region" description="Basic and acidic residues" evidence="1">
    <location>
        <begin position="70"/>
        <end position="81"/>
    </location>
</feature>
<evidence type="ECO:0000313" key="3">
    <source>
        <dbReference type="Proteomes" id="UP001516400"/>
    </source>
</evidence>
<gene>
    <name evidence="2" type="ORF">HHI36_015537</name>
</gene>
<dbReference type="AlphaFoldDB" id="A0ABD2N5X5"/>
<feature type="region of interest" description="Disordered" evidence="1">
    <location>
        <begin position="1"/>
        <end position="89"/>
    </location>
</feature>
<accession>A0ABD2N5X5</accession>
<feature type="region of interest" description="Disordered" evidence="1">
    <location>
        <begin position="180"/>
        <end position="209"/>
    </location>
</feature>
<dbReference type="EMBL" id="JABFTP020000062">
    <property type="protein sequence ID" value="KAL3274123.1"/>
    <property type="molecule type" value="Genomic_DNA"/>
</dbReference>
<proteinExistence type="predicted"/>
<evidence type="ECO:0000313" key="2">
    <source>
        <dbReference type="EMBL" id="KAL3274123.1"/>
    </source>
</evidence>
<sequence>MSSTVDDSMLTTEYDSTLPAKDDTNEESINDAEEDKNSTVMKRCRRQTNSIPFYLEEQTDDEENVTSDVETEHSANQKENLETPNDDQDEISLKIGQQNHKEIQKNVAKTNFVHKTKGRRRQKQTKLRNVEKETKEEVKIKTEDTVESEKTEASLKKNPEQMQIEDDVGTNEAENMLTNKNESTEYNSQQSTQVSLNVEHEKKEKPSRNIEDECITNKIESNLSFKQTRNGIIDSVQDDLLINQNVSEMSIDMKDCDHNKHAIEDKLDAGKNGIKSVETEKMLLIKKGSHVGVIEDDTKCNKGNPDNKTLLQDNLVQSNVKSASKSEKPQQQISVPKRIPKNLKRNKLLRN</sequence>
<keyword evidence="3" id="KW-1185">Reference proteome</keyword>
<feature type="compositionally biased region" description="Polar residues" evidence="1">
    <location>
        <begin position="1"/>
        <end position="15"/>
    </location>
</feature>
<feature type="compositionally biased region" description="Polar residues" evidence="1">
    <location>
        <begin position="180"/>
        <end position="196"/>
    </location>
</feature>
<name>A0ABD2N5X5_9CUCU</name>